<dbReference type="EMBL" id="SSTD01006119">
    <property type="protein sequence ID" value="TYK20851.1"/>
    <property type="molecule type" value="Genomic_DNA"/>
</dbReference>
<dbReference type="Proteomes" id="UP000321947">
    <property type="component" value="Unassembled WGS sequence"/>
</dbReference>
<evidence type="ECO:0000256" key="1">
    <source>
        <dbReference type="SAM" id="MobiDB-lite"/>
    </source>
</evidence>
<reference evidence="4 5" key="1">
    <citation type="submission" date="2019-08" db="EMBL/GenBank/DDBJ databases">
        <title>Draft genome sequences of two oriental melons (Cucumis melo L. var makuwa).</title>
        <authorList>
            <person name="Kwon S.-Y."/>
        </authorList>
    </citation>
    <scope>NUCLEOTIDE SEQUENCE [LARGE SCALE GENOMIC DNA]</scope>
    <source>
        <strain evidence="5">cv. Chang Bougi</strain>
        <strain evidence="4">cv. SW 3</strain>
        <tissue evidence="3">Leaf</tissue>
    </source>
</reference>
<evidence type="ECO:0000313" key="2">
    <source>
        <dbReference type="EMBL" id="KAA0065354.1"/>
    </source>
</evidence>
<evidence type="ECO:0000313" key="5">
    <source>
        <dbReference type="Proteomes" id="UP000321947"/>
    </source>
</evidence>
<gene>
    <name evidence="3" type="ORF">E5676_scaffold682G00020</name>
    <name evidence="2" type="ORF">E6C27_scaffold17G00020</name>
</gene>
<comment type="caution">
    <text evidence="3">The sequence shown here is derived from an EMBL/GenBank/DDBJ whole genome shotgun (WGS) entry which is preliminary data.</text>
</comment>
<proteinExistence type="predicted"/>
<accession>A0A5D3DB65</accession>
<dbReference type="Proteomes" id="UP000321393">
    <property type="component" value="Unassembled WGS sequence"/>
</dbReference>
<sequence>MRSETIRRTFQVSDCSCVVFVISAKHGETMLNQDGMLVKEASKARKRALAGLQKIHEAMTRERKTIDLGPVRPSLNRSAHKTRLGGLRSRVDGSESGGQNKSGTKFNGPKLSGPDGQNDGSEYEVLTEPIEPRESHINLTQAGKSSVGPVFGPEQFRNFGENLRPASDGIAPSRSPQNLFPRIISLLDPF</sequence>
<protein>
    <submittedName>
        <fullName evidence="3">Uncharacterized protein</fullName>
    </submittedName>
</protein>
<dbReference type="EMBL" id="SSTE01001516">
    <property type="protein sequence ID" value="KAA0065354.1"/>
    <property type="molecule type" value="Genomic_DNA"/>
</dbReference>
<name>A0A5D3DB65_CUCMM</name>
<evidence type="ECO:0000313" key="3">
    <source>
        <dbReference type="EMBL" id="TYK20851.1"/>
    </source>
</evidence>
<organism evidence="3 5">
    <name type="scientific">Cucumis melo var. makuwa</name>
    <name type="common">Oriental melon</name>
    <dbReference type="NCBI Taxonomy" id="1194695"/>
    <lineage>
        <taxon>Eukaryota</taxon>
        <taxon>Viridiplantae</taxon>
        <taxon>Streptophyta</taxon>
        <taxon>Embryophyta</taxon>
        <taxon>Tracheophyta</taxon>
        <taxon>Spermatophyta</taxon>
        <taxon>Magnoliopsida</taxon>
        <taxon>eudicotyledons</taxon>
        <taxon>Gunneridae</taxon>
        <taxon>Pentapetalae</taxon>
        <taxon>rosids</taxon>
        <taxon>fabids</taxon>
        <taxon>Cucurbitales</taxon>
        <taxon>Cucurbitaceae</taxon>
        <taxon>Benincaseae</taxon>
        <taxon>Cucumis</taxon>
    </lineage>
</organism>
<feature type="region of interest" description="Disordered" evidence="1">
    <location>
        <begin position="69"/>
        <end position="122"/>
    </location>
</feature>
<dbReference type="AlphaFoldDB" id="A0A5D3DB65"/>
<evidence type="ECO:0000313" key="4">
    <source>
        <dbReference type="Proteomes" id="UP000321393"/>
    </source>
</evidence>